<evidence type="ECO:0000256" key="8">
    <source>
        <dbReference type="SAM" id="Coils"/>
    </source>
</evidence>
<dbReference type="GO" id="GO:0030688">
    <property type="term" value="C:preribosome, small subunit precursor"/>
    <property type="evidence" value="ECO:0007669"/>
    <property type="project" value="TreeGrafter"/>
</dbReference>
<keyword evidence="5" id="KW-0698">rRNA processing</keyword>
<dbReference type="EMBL" id="ML179041">
    <property type="protein sequence ID" value="THV06652.1"/>
    <property type="molecule type" value="Genomic_DNA"/>
</dbReference>
<dbReference type="OrthoDB" id="47732at2759"/>
<accession>A0A4S8MUC6</accession>
<evidence type="ECO:0000256" key="6">
    <source>
        <dbReference type="ARBA" id="ARBA00023054"/>
    </source>
</evidence>
<dbReference type="GO" id="GO:0005730">
    <property type="term" value="C:nucleolus"/>
    <property type="evidence" value="ECO:0007669"/>
    <property type="project" value="UniProtKB-SubCell"/>
</dbReference>
<proteinExistence type="inferred from homology"/>
<dbReference type="InterPro" id="IPR050786">
    <property type="entry name" value="EFG1_rRNA-proc"/>
</dbReference>
<dbReference type="InterPro" id="IPR019310">
    <property type="entry name" value="Efg1"/>
</dbReference>
<feature type="coiled-coil region" evidence="8">
    <location>
        <begin position="65"/>
        <end position="92"/>
    </location>
</feature>
<feature type="compositionally biased region" description="Basic and acidic residues" evidence="9">
    <location>
        <begin position="1"/>
        <end position="10"/>
    </location>
</feature>
<feature type="compositionally biased region" description="Acidic residues" evidence="9">
    <location>
        <begin position="234"/>
        <end position="260"/>
    </location>
</feature>
<evidence type="ECO:0000256" key="4">
    <source>
        <dbReference type="ARBA" id="ARBA00019827"/>
    </source>
</evidence>
<evidence type="ECO:0000313" key="10">
    <source>
        <dbReference type="EMBL" id="THV06652.1"/>
    </source>
</evidence>
<keyword evidence="7" id="KW-0539">Nucleus</keyword>
<comment type="similarity">
    <text evidence="2">Belongs to the EFG1 family.</text>
</comment>
<keyword evidence="11" id="KW-1185">Reference proteome</keyword>
<dbReference type="PANTHER" id="PTHR33911:SF1">
    <property type="entry name" value="RRNA-PROCESSING PROTEIN EFG1"/>
    <property type="match status" value="1"/>
</dbReference>
<protein>
    <recommendedName>
        <fullName evidence="3">rRNA-processing protein EFG1</fullName>
    </recommendedName>
    <alternativeName>
        <fullName evidence="4">rRNA-processing protein efg1</fullName>
    </alternativeName>
</protein>
<evidence type="ECO:0000256" key="9">
    <source>
        <dbReference type="SAM" id="MobiDB-lite"/>
    </source>
</evidence>
<feature type="region of interest" description="Disordered" evidence="9">
    <location>
        <begin position="1"/>
        <end position="40"/>
    </location>
</feature>
<dbReference type="PANTHER" id="PTHR33911">
    <property type="entry name" value="RRNA-PROCESSING PROTEIN EFG1"/>
    <property type="match status" value="1"/>
</dbReference>
<dbReference type="AlphaFoldDB" id="A0A4S8MUC6"/>
<reference evidence="10 11" key="1">
    <citation type="journal article" date="2019" name="Nat. Ecol. Evol.">
        <title>Megaphylogeny resolves global patterns of mushroom evolution.</title>
        <authorList>
            <person name="Varga T."/>
            <person name="Krizsan K."/>
            <person name="Foldi C."/>
            <person name="Dima B."/>
            <person name="Sanchez-Garcia M."/>
            <person name="Sanchez-Ramirez S."/>
            <person name="Szollosi G.J."/>
            <person name="Szarkandi J.G."/>
            <person name="Papp V."/>
            <person name="Albert L."/>
            <person name="Andreopoulos W."/>
            <person name="Angelini C."/>
            <person name="Antonin V."/>
            <person name="Barry K.W."/>
            <person name="Bougher N.L."/>
            <person name="Buchanan P."/>
            <person name="Buyck B."/>
            <person name="Bense V."/>
            <person name="Catcheside P."/>
            <person name="Chovatia M."/>
            <person name="Cooper J."/>
            <person name="Damon W."/>
            <person name="Desjardin D."/>
            <person name="Finy P."/>
            <person name="Geml J."/>
            <person name="Haridas S."/>
            <person name="Hughes K."/>
            <person name="Justo A."/>
            <person name="Karasinski D."/>
            <person name="Kautmanova I."/>
            <person name="Kiss B."/>
            <person name="Kocsube S."/>
            <person name="Kotiranta H."/>
            <person name="LaButti K.M."/>
            <person name="Lechner B.E."/>
            <person name="Liimatainen K."/>
            <person name="Lipzen A."/>
            <person name="Lukacs Z."/>
            <person name="Mihaltcheva S."/>
            <person name="Morgado L.N."/>
            <person name="Niskanen T."/>
            <person name="Noordeloos M.E."/>
            <person name="Ohm R.A."/>
            <person name="Ortiz-Santana B."/>
            <person name="Ovrebo C."/>
            <person name="Racz N."/>
            <person name="Riley R."/>
            <person name="Savchenko A."/>
            <person name="Shiryaev A."/>
            <person name="Soop K."/>
            <person name="Spirin V."/>
            <person name="Szebenyi C."/>
            <person name="Tomsovsky M."/>
            <person name="Tulloss R.E."/>
            <person name="Uehling J."/>
            <person name="Grigoriev I.V."/>
            <person name="Vagvolgyi C."/>
            <person name="Papp T."/>
            <person name="Martin F.M."/>
            <person name="Miettinen O."/>
            <person name="Hibbett D.S."/>
            <person name="Nagy L.G."/>
        </authorList>
    </citation>
    <scope>NUCLEOTIDE SEQUENCE [LARGE SCALE GENOMIC DNA]</scope>
    <source>
        <strain evidence="10 11">CBS 962.96</strain>
    </source>
</reference>
<feature type="compositionally biased region" description="Basic and acidic residues" evidence="9">
    <location>
        <begin position="181"/>
        <end position="191"/>
    </location>
</feature>
<evidence type="ECO:0000256" key="1">
    <source>
        <dbReference type="ARBA" id="ARBA00004604"/>
    </source>
</evidence>
<dbReference type="Proteomes" id="UP000297245">
    <property type="component" value="Unassembled WGS sequence"/>
</dbReference>
<evidence type="ECO:0000256" key="7">
    <source>
        <dbReference type="ARBA" id="ARBA00023242"/>
    </source>
</evidence>
<organism evidence="10 11">
    <name type="scientific">Dendrothele bispora (strain CBS 962.96)</name>
    <dbReference type="NCBI Taxonomy" id="1314807"/>
    <lineage>
        <taxon>Eukaryota</taxon>
        <taxon>Fungi</taxon>
        <taxon>Dikarya</taxon>
        <taxon>Basidiomycota</taxon>
        <taxon>Agaricomycotina</taxon>
        <taxon>Agaricomycetes</taxon>
        <taxon>Agaricomycetidae</taxon>
        <taxon>Agaricales</taxon>
        <taxon>Agaricales incertae sedis</taxon>
        <taxon>Dendrothele</taxon>
    </lineage>
</organism>
<comment type="subcellular location">
    <subcellularLocation>
        <location evidence="1">Nucleus</location>
        <location evidence="1">Nucleolus</location>
    </subcellularLocation>
</comment>
<evidence type="ECO:0000256" key="2">
    <source>
        <dbReference type="ARBA" id="ARBA00006916"/>
    </source>
</evidence>
<gene>
    <name evidence="10" type="ORF">K435DRAFT_815756</name>
</gene>
<name>A0A4S8MUC6_DENBC</name>
<dbReference type="GO" id="GO:0000462">
    <property type="term" value="P:maturation of SSU-rRNA from tricistronic rRNA transcript (SSU-rRNA, 5.8S rRNA, LSU-rRNA)"/>
    <property type="evidence" value="ECO:0007669"/>
    <property type="project" value="TreeGrafter"/>
</dbReference>
<feature type="region of interest" description="Disordered" evidence="9">
    <location>
        <begin position="181"/>
        <end position="260"/>
    </location>
</feature>
<evidence type="ECO:0000256" key="5">
    <source>
        <dbReference type="ARBA" id="ARBA00022552"/>
    </source>
</evidence>
<evidence type="ECO:0000256" key="3">
    <source>
        <dbReference type="ARBA" id="ARBA00018689"/>
    </source>
</evidence>
<sequence>MGPTRTEKRSSRNKASYPESGPSRRKNNRSNEANLDSLPGVQKIKSALRQTRRLLAKDNLAADVRVKAERKLKSLEEDLAKAEQNKKERKMATKYHRIKFFERQKVVRKIKQLKKSLSQADNVSSAKLESELFEQRVNLNYILHYPKTKKYISLFPPEARHKDDSSQAEANLDSSNLERDEIKKWIREQMSKGDIPVEAETSKENSSKSSKIPSQQYPAKLVKQKHPKTGDIPPSEEEKDDFFEEQEDDDSEEGEEDDED</sequence>
<keyword evidence="6 8" id="KW-0175">Coiled coil</keyword>
<dbReference type="Pfam" id="PF10153">
    <property type="entry name" value="Efg1"/>
    <property type="match status" value="1"/>
</dbReference>
<evidence type="ECO:0000313" key="11">
    <source>
        <dbReference type="Proteomes" id="UP000297245"/>
    </source>
</evidence>